<dbReference type="STRING" id="218851.A0A2G5C1X8"/>
<evidence type="ECO:0000313" key="3">
    <source>
        <dbReference type="Proteomes" id="UP000230069"/>
    </source>
</evidence>
<keyword evidence="3" id="KW-1185">Reference proteome</keyword>
<dbReference type="InterPro" id="IPR005174">
    <property type="entry name" value="KIB1-4_b-propeller"/>
</dbReference>
<dbReference type="PANTHER" id="PTHR44259">
    <property type="entry name" value="OS07G0183000 PROTEIN-RELATED"/>
    <property type="match status" value="1"/>
</dbReference>
<proteinExistence type="predicted"/>
<gene>
    <name evidence="2" type="ORF">AQUCO_12000002v1</name>
</gene>
<dbReference type="InParanoid" id="A0A2G5C1X8"/>
<dbReference type="OrthoDB" id="638130at2759"/>
<accession>A0A2G5C1X8</accession>
<dbReference type="EMBL" id="KZ305136">
    <property type="protein sequence ID" value="PIA25255.1"/>
    <property type="molecule type" value="Genomic_DNA"/>
</dbReference>
<dbReference type="Proteomes" id="UP000230069">
    <property type="component" value="Unassembled WGS sequence"/>
</dbReference>
<feature type="domain" description="KIB1-4 beta-propeller" evidence="1">
    <location>
        <begin position="13"/>
        <end position="315"/>
    </location>
</feature>
<dbReference type="Pfam" id="PF03478">
    <property type="entry name" value="Beta-prop_KIB1-4"/>
    <property type="match status" value="1"/>
</dbReference>
<reference evidence="2 3" key="1">
    <citation type="submission" date="2017-09" db="EMBL/GenBank/DDBJ databases">
        <title>WGS assembly of Aquilegia coerulea Goldsmith.</title>
        <authorList>
            <person name="Hodges S."/>
            <person name="Kramer E."/>
            <person name="Nordborg M."/>
            <person name="Tomkins J."/>
            <person name="Borevitz J."/>
            <person name="Derieg N."/>
            <person name="Yan J."/>
            <person name="Mihaltcheva S."/>
            <person name="Hayes R.D."/>
            <person name="Rokhsar D."/>
        </authorList>
    </citation>
    <scope>NUCLEOTIDE SEQUENCE [LARGE SCALE GENOMIC DNA]</scope>
    <source>
        <strain evidence="3">cv. Goldsmith</strain>
    </source>
</reference>
<evidence type="ECO:0000259" key="1">
    <source>
        <dbReference type="Pfam" id="PF03478"/>
    </source>
</evidence>
<sequence>MISRDIDTQIGSFYNLSDSKIYSFNLSKEASESFCCGSSSQGYLIMANRKGGNFLYNPFNQNTINLPQQFMPPKDIAKKWTKKDYPSYLRKAVICSQTPNKELYILALGSNARVIETCKPHDTEWSVFGADMEEDEDEYEDEEEIMNRYLRQQNNTIPDEVIQDDEENKWLFLDLLLYKGMLYGLTVATTLVCFELHDSSNPLGCKELNMLPKGRVIKRRIIYGDYLVESGEELLMVHRIRSFVNNGDGAKYTTIKFSVYRLHQTNDLFEWVEVQSLGNQMLFLGRNTSISVSTDDIPGLKGNCIYFIDDMWPYFAFGIDSVPSLLDNGVFYLDDGHIEKFYTPSDSDLIKSQPFWITPSAIQDVKL</sequence>
<protein>
    <recommendedName>
        <fullName evidence="1">KIB1-4 beta-propeller domain-containing protein</fullName>
    </recommendedName>
</protein>
<organism evidence="2 3">
    <name type="scientific">Aquilegia coerulea</name>
    <name type="common">Rocky mountain columbine</name>
    <dbReference type="NCBI Taxonomy" id="218851"/>
    <lineage>
        <taxon>Eukaryota</taxon>
        <taxon>Viridiplantae</taxon>
        <taxon>Streptophyta</taxon>
        <taxon>Embryophyta</taxon>
        <taxon>Tracheophyta</taxon>
        <taxon>Spermatophyta</taxon>
        <taxon>Magnoliopsida</taxon>
        <taxon>Ranunculales</taxon>
        <taxon>Ranunculaceae</taxon>
        <taxon>Thalictroideae</taxon>
        <taxon>Aquilegia</taxon>
    </lineage>
</organism>
<dbReference type="AlphaFoldDB" id="A0A2G5C1X8"/>
<dbReference type="InterPro" id="IPR050942">
    <property type="entry name" value="F-box_BR-signaling"/>
</dbReference>
<evidence type="ECO:0000313" key="2">
    <source>
        <dbReference type="EMBL" id="PIA25255.1"/>
    </source>
</evidence>
<dbReference type="PANTHER" id="PTHR44259:SF113">
    <property type="entry name" value="OS06G0659700 PROTEIN"/>
    <property type="match status" value="1"/>
</dbReference>
<name>A0A2G5C1X8_AQUCA</name>